<reference evidence="1 2" key="1">
    <citation type="submission" date="2018-06" db="EMBL/GenBank/DDBJ databases">
        <authorList>
            <consortium name="Pathogen Informatics"/>
            <person name="Doyle S."/>
        </authorList>
    </citation>
    <scope>NUCLEOTIDE SEQUENCE [LARGE SCALE GENOMIC DNA]</scope>
    <source>
        <strain evidence="1 2">NCTC13456</strain>
    </source>
</reference>
<sequence>MFKRRKGNRDSRKDFERELNILGENLQNGRIIFSVHMKKSGEHLRKVRYTPNKRIDLNTISEIVRTLAMSANFQNEDEKDL</sequence>
<evidence type="ECO:0000313" key="2">
    <source>
        <dbReference type="Proteomes" id="UP000254737"/>
    </source>
</evidence>
<name>A0A376GGQ2_9FLAO</name>
<gene>
    <name evidence="1" type="ORF">NCTC13456_02186</name>
</gene>
<organism evidence="1 2">
    <name type="scientific">Empedobacter falsenii</name>
    <dbReference type="NCBI Taxonomy" id="343874"/>
    <lineage>
        <taxon>Bacteria</taxon>
        <taxon>Pseudomonadati</taxon>
        <taxon>Bacteroidota</taxon>
        <taxon>Flavobacteriia</taxon>
        <taxon>Flavobacteriales</taxon>
        <taxon>Weeksellaceae</taxon>
        <taxon>Empedobacter</taxon>
    </lineage>
</organism>
<protein>
    <submittedName>
        <fullName evidence="1">Uncharacterized protein</fullName>
    </submittedName>
</protein>
<dbReference type="RefSeq" id="WP_115000499.1">
    <property type="nucleotide sequence ID" value="NZ_UFXS01000001.1"/>
</dbReference>
<proteinExistence type="predicted"/>
<dbReference type="EMBL" id="UFXS01000001">
    <property type="protein sequence ID" value="STD58562.1"/>
    <property type="molecule type" value="Genomic_DNA"/>
</dbReference>
<accession>A0A376GGQ2</accession>
<dbReference type="AlphaFoldDB" id="A0A376GGQ2"/>
<dbReference type="Proteomes" id="UP000254737">
    <property type="component" value="Unassembled WGS sequence"/>
</dbReference>
<evidence type="ECO:0000313" key="1">
    <source>
        <dbReference type="EMBL" id="STD58562.1"/>
    </source>
</evidence>